<evidence type="ECO:0000256" key="10">
    <source>
        <dbReference type="ARBA" id="ARBA00034269"/>
    </source>
</evidence>
<keyword evidence="6" id="KW-0460">Magnesium</keyword>
<dbReference type="GO" id="GO:0050897">
    <property type="term" value="F:cobalt ion binding"/>
    <property type="evidence" value="ECO:0007669"/>
    <property type="project" value="TreeGrafter"/>
</dbReference>
<dbReference type="CDD" id="cd12822">
    <property type="entry name" value="TmCorA-like"/>
    <property type="match status" value="1"/>
</dbReference>
<evidence type="ECO:0000313" key="14">
    <source>
        <dbReference type="Proteomes" id="UP000023561"/>
    </source>
</evidence>
<sequence>MAYHPTQTLEIEGQYRHHAPIGNGACWLHFTKASKMDLERLLDALSVHPLAKQRLLFGTDIPMVDEYGQHLFLALFVIRPELQTAKIHLLATERYVISYMEEDDPLVEKVKERLLHHREHAIHPGYVIYHFLDITAIRFLQVIDDIADRIQVLEKQVFKTPFANEIGRSIYRWKIRIHELRQVAEAQEEMMKTIQHTTLPYINAETNPYMQDVAGRFARITAALDTFKESLSGIFDLQLSLKSDHMNVIMKTLTLVSVIFMPMTFIAGVYGMNFEVMPELKWKYGYGFALLLMAATAALIALYFKKKGWWGETGTKEK</sequence>
<dbReference type="InterPro" id="IPR045861">
    <property type="entry name" value="CorA_cytoplasmic_dom"/>
</dbReference>
<evidence type="ECO:0000256" key="5">
    <source>
        <dbReference type="ARBA" id="ARBA00022692"/>
    </source>
</evidence>
<keyword evidence="7 12" id="KW-1133">Transmembrane helix</keyword>
<keyword evidence="5 12" id="KW-0812">Transmembrane</keyword>
<comment type="caution">
    <text evidence="13">The sequence shown here is derived from an EMBL/GenBank/DDBJ whole genome shotgun (WGS) entry which is preliminary data.</text>
</comment>
<evidence type="ECO:0000256" key="3">
    <source>
        <dbReference type="ARBA" id="ARBA00022448"/>
    </source>
</evidence>
<evidence type="ECO:0000256" key="1">
    <source>
        <dbReference type="ARBA" id="ARBA00004651"/>
    </source>
</evidence>
<evidence type="ECO:0000256" key="12">
    <source>
        <dbReference type="SAM" id="Phobius"/>
    </source>
</evidence>
<dbReference type="PANTHER" id="PTHR46494">
    <property type="entry name" value="CORA FAMILY METAL ION TRANSPORTER (EUROFUNG)"/>
    <property type="match status" value="1"/>
</dbReference>
<evidence type="ECO:0000256" key="8">
    <source>
        <dbReference type="ARBA" id="ARBA00023065"/>
    </source>
</evidence>
<reference evidence="13 14" key="1">
    <citation type="submission" date="2014-04" db="EMBL/GenBank/DDBJ databases">
        <title>Whole genome shotgun sequence of Geobacillus caldoxylosilyticus NBRC 107762.</title>
        <authorList>
            <person name="Hosoyama A."/>
            <person name="Hosoyama Y."/>
            <person name="Katano-Makiyama Y."/>
            <person name="Tsuchikane K."/>
            <person name="Ohji S."/>
            <person name="Ichikawa N."/>
            <person name="Yamazoe A."/>
            <person name="Fujita N."/>
        </authorList>
    </citation>
    <scope>NUCLEOTIDE SEQUENCE [LARGE SCALE GENOMIC DNA]</scope>
    <source>
        <strain evidence="13 14">NBRC 107762</strain>
    </source>
</reference>
<evidence type="ECO:0000256" key="2">
    <source>
        <dbReference type="ARBA" id="ARBA00009765"/>
    </source>
</evidence>
<dbReference type="EMBL" id="BAWO01000031">
    <property type="protein sequence ID" value="GAJ40041.1"/>
    <property type="molecule type" value="Genomic_DNA"/>
</dbReference>
<dbReference type="Pfam" id="PF01544">
    <property type="entry name" value="CorA"/>
    <property type="match status" value="1"/>
</dbReference>
<evidence type="ECO:0000256" key="9">
    <source>
        <dbReference type="ARBA" id="ARBA00023136"/>
    </source>
</evidence>
<proteinExistence type="inferred from homology"/>
<dbReference type="Gene3D" id="1.20.58.340">
    <property type="entry name" value="Magnesium transport protein CorA, transmembrane region"/>
    <property type="match status" value="2"/>
</dbReference>
<evidence type="ECO:0000256" key="7">
    <source>
        <dbReference type="ARBA" id="ARBA00022989"/>
    </source>
</evidence>
<keyword evidence="14" id="KW-1185">Reference proteome</keyword>
<dbReference type="OrthoDB" id="9803416at2"/>
<accession>A0A023DGB2</accession>
<protein>
    <submittedName>
        <fullName evidence="13">Magnesium transport protein CorA</fullName>
    </submittedName>
</protein>
<dbReference type="GO" id="GO:0015087">
    <property type="term" value="F:cobalt ion transmembrane transporter activity"/>
    <property type="evidence" value="ECO:0007669"/>
    <property type="project" value="TreeGrafter"/>
</dbReference>
<dbReference type="Gene3D" id="3.30.460.20">
    <property type="entry name" value="CorA soluble domain-like"/>
    <property type="match status" value="1"/>
</dbReference>
<comment type="similarity">
    <text evidence="2">Belongs to the CorA metal ion transporter (MIT) (TC 1.A.35) family.</text>
</comment>
<comment type="catalytic activity">
    <reaction evidence="10">
        <text>Mg(2+)(in) = Mg(2+)(out)</text>
        <dbReference type="Rhea" id="RHEA:29827"/>
        <dbReference type="ChEBI" id="CHEBI:18420"/>
    </reaction>
</comment>
<keyword evidence="9 12" id="KW-0472">Membrane</keyword>
<dbReference type="Proteomes" id="UP000023561">
    <property type="component" value="Unassembled WGS sequence"/>
</dbReference>
<gene>
    <name evidence="13" type="primary">corA</name>
    <name evidence="13" type="ORF">GCA01S_031_00470</name>
</gene>
<dbReference type="SUPFAM" id="SSF144083">
    <property type="entry name" value="Magnesium transport protein CorA, transmembrane region"/>
    <property type="match status" value="1"/>
</dbReference>
<evidence type="ECO:0000256" key="4">
    <source>
        <dbReference type="ARBA" id="ARBA00022475"/>
    </source>
</evidence>
<keyword evidence="4" id="KW-1003">Cell membrane</keyword>
<keyword evidence="3" id="KW-0813">Transport</keyword>
<dbReference type="InterPro" id="IPR045863">
    <property type="entry name" value="CorA_TM1_TM2"/>
</dbReference>
<dbReference type="PANTHER" id="PTHR46494:SF1">
    <property type="entry name" value="CORA FAMILY METAL ION TRANSPORTER (EUROFUNG)"/>
    <property type="match status" value="1"/>
</dbReference>
<dbReference type="InterPro" id="IPR002523">
    <property type="entry name" value="MgTranspt_CorA/ZnTranspt_ZntB"/>
</dbReference>
<dbReference type="GO" id="GO:0015095">
    <property type="term" value="F:magnesium ion transmembrane transporter activity"/>
    <property type="evidence" value="ECO:0007669"/>
    <property type="project" value="TreeGrafter"/>
</dbReference>
<evidence type="ECO:0000313" key="13">
    <source>
        <dbReference type="EMBL" id="GAJ40041.1"/>
    </source>
</evidence>
<comment type="subcellular location">
    <subcellularLocation>
        <location evidence="1">Cell membrane</location>
        <topology evidence="1">Multi-pass membrane protein</topology>
    </subcellularLocation>
</comment>
<keyword evidence="8" id="KW-0406">Ion transport</keyword>
<dbReference type="RefSeq" id="WP_042409511.1">
    <property type="nucleotide sequence ID" value="NZ_BAWO01000031.1"/>
</dbReference>
<evidence type="ECO:0000256" key="6">
    <source>
        <dbReference type="ARBA" id="ARBA00022842"/>
    </source>
</evidence>
<name>A0A023DGB2_9BACL</name>
<dbReference type="AlphaFoldDB" id="A0A023DGB2"/>
<comment type="function">
    <text evidence="11">Mediates influx of magnesium ions. Alternates between open and closed states. Activated by low cytoplasmic Mg(2+) levels. Inactive when cytoplasmic Mg(2+) levels are high.</text>
</comment>
<feature type="transmembrane region" description="Helical" evidence="12">
    <location>
        <begin position="284"/>
        <end position="304"/>
    </location>
</feature>
<dbReference type="SUPFAM" id="SSF143865">
    <property type="entry name" value="CorA soluble domain-like"/>
    <property type="match status" value="1"/>
</dbReference>
<organism evidence="13 14">
    <name type="scientific">Parageobacillus caldoxylosilyticus NBRC 107762</name>
    <dbReference type="NCBI Taxonomy" id="1220594"/>
    <lineage>
        <taxon>Bacteria</taxon>
        <taxon>Bacillati</taxon>
        <taxon>Bacillota</taxon>
        <taxon>Bacilli</taxon>
        <taxon>Bacillales</taxon>
        <taxon>Anoxybacillaceae</taxon>
        <taxon>Saccharococcus</taxon>
    </lineage>
</organism>
<evidence type="ECO:0000256" key="11">
    <source>
        <dbReference type="ARBA" id="ARBA00045497"/>
    </source>
</evidence>
<dbReference type="GO" id="GO:0000287">
    <property type="term" value="F:magnesium ion binding"/>
    <property type="evidence" value="ECO:0007669"/>
    <property type="project" value="TreeGrafter"/>
</dbReference>
<feature type="transmembrane region" description="Helical" evidence="12">
    <location>
        <begin position="252"/>
        <end position="272"/>
    </location>
</feature>
<dbReference type="GO" id="GO:0005886">
    <property type="term" value="C:plasma membrane"/>
    <property type="evidence" value="ECO:0007669"/>
    <property type="project" value="UniProtKB-SubCell"/>
</dbReference>
<dbReference type="FunFam" id="1.20.58.340:FF:000004">
    <property type="entry name" value="Magnesium transport protein CorA"/>
    <property type="match status" value="1"/>
</dbReference>